<name>A0A6J5UDJ0_PRUAR</name>
<sequence length="63" mass="7167">MNKNTAIVPDSELHVQSDSLWTAIKKYFMSYPRLAAKGLALRMPWLSFDFIVEFLAILPVPQG</sequence>
<proteinExistence type="predicted"/>
<gene>
    <name evidence="1" type="ORF">CURHAP_LOCUS20519</name>
</gene>
<dbReference type="AlphaFoldDB" id="A0A6J5UDJ0"/>
<organism evidence="1 2">
    <name type="scientific">Prunus armeniaca</name>
    <name type="common">Apricot</name>
    <name type="synonym">Armeniaca vulgaris</name>
    <dbReference type="NCBI Taxonomy" id="36596"/>
    <lineage>
        <taxon>Eukaryota</taxon>
        <taxon>Viridiplantae</taxon>
        <taxon>Streptophyta</taxon>
        <taxon>Embryophyta</taxon>
        <taxon>Tracheophyta</taxon>
        <taxon>Spermatophyta</taxon>
        <taxon>Magnoliopsida</taxon>
        <taxon>eudicotyledons</taxon>
        <taxon>Gunneridae</taxon>
        <taxon>Pentapetalae</taxon>
        <taxon>rosids</taxon>
        <taxon>fabids</taxon>
        <taxon>Rosales</taxon>
        <taxon>Rosaceae</taxon>
        <taxon>Amygdaloideae</taxon>
        <taxon>Amygdaleae</taxon>
        <taxon>Prunus</taxon>
    </lineage>
</organism>
<accession>A0A6J5UDJ0</accession>
<protein>
    <submittedName>
        <fullName evidence="1">Uncharacterized protein</fullName>
    </submittedName>
</protein>
<dbReference type="EMBL" id="CAEKDK010000003">
    <property type="protein sequence ID" value="CAB4273225.1"/>
    <property type="molecule type" value="Genomic_DNA"/>
</dbReference>
<dbReference type="Proteomes" id="UP000507222">
    <property type="component" value="Unassembled WGS sequence"/>
</dbReference>
<evidence type="ECO:0000313" key="2">
    <source>
        <dbReference type="Proteomes" id="UP000507222"/>
    </source>
</evidence>
<reference evidence="1 2" key="1">
    <citation type="submission" date="2020-05" db="EMBL/GenBank/DDBJ databases">
        <authorList>
            <person name="Campoy J."/>
            <person name="Schneeberger K."/>
            <person name="Spophaly S."/>
        </authorList>
    </citation>
    <scope>NUCLEOTIDE SEQUENCE [LARGE SCALE GENOMIC DNA]</scope>
    <source>
        <strain evidence="1">PruArmRojPasFocal</strain>
    </source>
</reference>
<evidence type="ECO:0000313" key="1">
    <source>
        <dbReference type="EMBL" id="CAB4273225.1"/>
    </source>
</evidence>